<evidence type="ECO:0000256" key="18">
    <source>
        <dbReference type="ARBA" id="ARBA00023180"/>
    </source>
</evidence>
<dbReference type="SMART" id="SM00220">
    <property type="entry name" value="S_TKc"/>
    <property type="match status" value="1"/>
</dbReference>
<dbReference type="EMBL" id="CP097509">
    <property type="protein sequence ID" value="URE19367.1"/>
    <property type="molecule type" value="Genomic_DNA"/>
</dbReference>
<gene>
    <name evidence="27" type="ORF">MUK42_11606</name>
</gene>
<dbReference type="PROSITE" id="PS50011">
    <property type="entry name" value="PROTEIN_KINASE_DOM"/>
    <property type="match status" value="1"/>
</dbReference>
<dbReference type="GO" id="GO:0005886">
    <property type="term" value="C:plasma membrane"/>
    <property type="evidence" value="ECO:0007669"/>
    <property type="project" value="UniProtKB-SubCell"/>
</dbReference>
<feature type="domain" description="Protein kinase" evidence="26">
    <location>
        <begin position="297"/>
        <end position="576"/>
    </location>
</feature>
<dbReference type="SUPFAM" id="SSF56112">
    <property type="entry name" value="Protein kinase-like (PK-like)"/>
    <property type="match status" value="1"/>
</dbReference>
<evidence type="ECO:0000256" key="7">
    <source>
        <dbReference type="ARBA" id="ARBA00022527"/>
    </source>
</evidence>
<reference evidence="27" key="1">
    <citation type="submission" date="2022-05" db="EMBL/GenBank/DDBJ databases">
        <title>The Musa troglodytarum L. genome provides insights into the mechanism of non-climacteric behaviour and enrichment of carotenoids.</title>
        <authorList>
            <person name="Wang J."/>
        </authorList>
    </citation>
    <scope>NUCLEOTIDE SEQUENCE</scope>
    <source>
        <tissue evidence="27">Leaf</tissue>
    </source>
</reference>
<dbReference type="Gene3D" id="3.40.50.300">
    <property type="entry name" value="P-loop containing nucleotide triphosphate hydrolases"/>
    <property type="match status" value="1"/>
</dbReference>
<evidence type="ECO:0000256" key="1">
    <source>
        <dbReference type="ARBA" id="ARBA00004162"/>
    </source>
</evidence>
<evidence type="ECO:0000256" key="4">
    <source>
        <dbReference type="ARBA" id="ARBA00012513"/>
    </source>
</evidence>
<evidence type="ECO:0000256" key="5">
    <source>
        <dbReference type="ARBA" id="ARBA00022448"/>
    </source>
</evidence>
<dbReference type="SMART" id="SM00176">
    <property type="entry name" value="RAN"/>
    <property type="match status" value="1"/>
</dbReference>
<keyword evidence="11 24" id="KW-0547">Nucleotide-binding</keyword>
<keyword evidence="9" id="KW-0808">Transferase</keyword>
<keyword evidence="15" id="KW-1133">Transmembrane helix</keyword>
<keyword evidence="7" id="KW-0723">Serine/threonine-protein kinase</keyword>
<dbReference type="Pfam" id="PF07714">
    <property type="entry name" value="PK_Tyr_Ser-Thr"/>
    <property type="match status" value="1"/>
</dbReference>
<feature type="compositionally biased region" description="Low complexity" evidence="25">
    <location>
        <begin position="252"/>
        <end position="265"/>
    </location>
</feature>
<accession>A0A9E7GW45</accession>
<dbReference type="PROSITE" id="PS51421">
    <property type="entry name" value="RAS"/>
    <property type="match status" value="1"/>
</dbReference>
<organism evidence="27 28">
    <name type="scientific">Musa troglodytarum</name>
    <name type="common">fe'i banana</name>
    <dbReference type="NCBI Taxonomy" id="320322"/>
    <lineage>
        <taxon>Eukaryota</taxon>
        <taxon>Viridiplantae</taxon>
        <taxon>Streptophyta</taxon>
        <taxon>Embryophyta</taxon>
        <taxon>Tracheophyta</taxon>
        <taxon>Spermatophyta</taxon>
        <taxon>Magnoliopsida</taxon>
        <taxon>Liliopsida</taxon>
        <taxon>Zingiberales</taxon>
        <taxon>Musaceae</taxon>
        <taxon>Musa</taxon>
    </lineage>
</organism>
<dbReference type="InterPro" id="IPR005225">
    <property type="entry name" value="Small_GTP-bd"/>
</dbReference>
<evidence type="ECO:0000256" key="15">
    <source>
        <dbReference type="ARBA" id="ARBA00022989"/>
    </source>
</evidence>
<dbReference type="GO" id="GO:0004674">
    <property type="term" value="F:protein serine/threonine kinase activity"/>
    <property type="evidence" value="ECO:0007669"/>
    <property type="project" value="UniProtKB-KW"/>
</dbReference>
<keyword evidence="16" id="KW-0342">GTP-binding</keyword>
<sequence length="881" mass="95761">MEEEEEEEAKSKPRTVLAGHVDPAADLLHFTPRRFLSVGHPLRALSIRFRRAASDLPTATRHPALLASSLSIPSFGLAATLQRFRLPSSPTGDPIRLAPAASLRAIVALPALSSATQDSVYPVSALFAVAAAAPVILVVELYLGSACRWGSRGRGGDPPAAQLYVRLLLEKEAAATAAATLLWSSPTTSTGNKSRLSVGVLSDERYGEYWQQNAPLPADHAVKLPSGPPPPFASRPPHSPGHLPPPPPPPVISSSGGSGSNYSGSEAPLPPPSPGVALGLSKSTFTYEELALATDGFSDANLLGQGGFGYVHRGVLPNGNEVAVKQLKTGSGQGEREFHAEVEIITRVHHKHLVSLVGYCISGGKRLLVYEYVPNDTLEFHLHGRGRPTMEWPTRLKIALGSAKGLAYLHEDCHPKIIHRDIKSANILLDYKFGPKVADFGLAKFASDNKTHVSTRVMGTFGYLAPEYASSGKLTDRSDVFSFGVMLLELITGRQPVDSSQSFMDDSLVDWARPLLTRALEDGDYDALVDPKLGENFNPNEMAHMIACAAACVRHLARRRPRMSQIVRALEGDVSLKDLNEGIIPGHSRLYSSYGSSGSDSGRYNEVMKKFRKMVLSTQEYASSEYSAPTTQCPVPRGGQNILGRGLVLRKHQIVDRRASRSSIRVGIASELESMASRRRMLLKVIILGDSGVGKTSLMNQYVNKKFSNQYKATIGADFLTKEVQMDDRLFTLQIWDTAGQERFQSLGVAFYRGADCCVLVYDVNVMKSFDNLNNWREEFLIQASPSDPENFPFIVLGNKIDIDGGNSRVVSEKKAKAWCASKGNIPYFETSAKEGFNVEAAFQCIARNALKNEPEEDIYLPDTIDVAGGARPQQSSGCEC</sequence>
<keyword evidence="18" id="KW-0325">Glycoprotein</keyword>
<evidence type="ECO:0000256" key="8">
    <source>
        <dbReference type="ARBA" id="ARBA00022553"/>
    </source>
</evidence>
<keyword evidence="10" id="KW-0812">Transmembrane</keyword>
<dbReference type="GO" id="GO:0015031">
    <property type="term" value="P:protein transport"/>
    <property type="evidence" value="ECO:0007669"/>
    <property type="project" value="UniProtKB-KW"/>
</dbReference>
<comment type="similarity">
    <text evidence="3">Belongs to the protein kinase superfamily. TKL Ser/Thr protein kinase family. ROCO subfamily.</text>
</comment>
<dbReference type="FunFam" id="3.30.200.20:FF:000207">
    <property type="entry name" value="proline-rich receptor-like protein kinase PERK1"/>
    <property type="match status" value="1"/>
</dbReference>
<keyword evidence="6" id="KW-1003">Cell membrane</keyword>
<evidence type="ECO:0000256" key="24">
    <source>
        <dbReference type="PROSITE-ProRule" id="PRU10141"/>
    </source>
</evidence>
<dbReference type="Proteomes" id="UP001055439">
    <property type="component" value="Chromosome 7"/>
</dbReference>
<dbReference type="InterPro" id="IPR001245">
    <property type="entry name" value="Ser-Thr/Tyr_kinase_cat_dom"/>
</dbReference>
<dbReference type="InterPro" id="IPR000719">
    <property type="entry name" value="Prot_kinase_dom"/>
</dbReference>
<dbReference type="GO" id="GO:0003924">
    <property type="term" value="F:GTPase activity"/>
    <property type="evidence" value="ECO:0007669"/>
    <property type="project" value="InterPro"/>
</dbReference>
<dbReference type="SMART" id="SM00175">
    <property type="entry name" value="RAB"/>
    <property type="match status" value="1"/>
</dbReference>
<keyword evidence="8" id="KW-0597">Phosphoprotein</keyword>
<dbReference type="PANTHER" id="PTHR47982:SF69">
    <property type="entry name" value="NON-SPECIFIC SERINE_THREONINE PROTEIN KINASE"/>
    <property type="match status" value="1"/>
</dbReference>
<dbReference type="AlphaFoldDB" id="A0A9E7GW45"/>
<evidence type="ECO:0000256" key="14">
    <source>
        <dbReference type="ARBA" id="ARBA00022927"/>
    </source>
</evidence>
<dbReference type="InterPro" id="IPR011009">
    <property type="entry name" value="Kinase-like_dom_sf"/>
</dbReference>
<dbReference type="PRINTS" id="PR00449">
    <property type="entry name" value="RASTRNSFRMNG"/>
</dbReference>
<feature type="region of interest" description="Disordered" evidence="25">
    <location>
        <begin position="218"/>
        <end position="275"/>
    </location>
</feature>
<comment type="similarity">
    <text evidence="2">Belongs to the small GTPase superfamily. Rab family.</text>
</comment>
<name>A0A9E7GW45_9LILI</name>
<feature type="compositionally biased region" description="Pro residues" evidence="25">
    <location>
        <begin position="226"/>
        <end position="251"/>
    </location>
</feature>
<evidence type="ECO:0000256" key="16">
    <source>
        <dbReference type="ARBA" id="ARBA00023134"/>
    </source>
</evidence>
<keyword evidence="17" id="KW-0472">Membrane</keyword>
<evidence type="ECO:0000259" key="26">
    <source>
        <dbReference type="PROSITE" id="PS50011"/>
    </source>
</evidence>
<evidence type="ECO:0000256" key="20">
    <source>
        <dbReference type="ARBA" id="ARBA00023289"/>
    </source>
</evidence>
<dbReference type="GO" id="GO:0012505">
    <property type="term" value="C:endomembrane system"/>
    <property type="evidence" value="ECO:0007669"/>
    <property type="project" value="UniProtKB-SubCell"/>
</dbReference>
<keyword evidence="12" id="KW-0418">Kinase</keyword>
<evidence type="ECO:0000256" key="2">
    <source>
        <dbReference type="ARBA" id="ARBA00006270"/>
    </source>
</evidence>
<keyword evidence="13 24" id="KW-0067">ATP-binding</keyword>
<dbReference type="PROSITE" id="PS00107">
    <property type="entry name" value="PROTEIN_KINASE_ATP"/>
    <property type="match status" value="1"/>
</dbReference>
<evidence type="ECO:0000256" key="10">
    <source>
        <dbReference type="ARBA" id="ARBA00022692"/>
    </source>
</evidence>
<dbReference type="PROSITE" id="PS51419">
    <property type="entry name" value="RAB"/>
    <property type="match status" value="1"/>
</dbReference>
<comment type="subcellular location">
    <subcellularLocation>
        <location evidence="1">Cell membrane</location>
        <topology evidence="1">Single-pass membrane protein</topology>
    </subcellularLocation>
    <subcellularLocation>
        <location evidence="21">Endomembrane system</location>
        <topology evidence="21">Lipid-anchor</topology>
        <orientation evidence="21">Cytoplasmic side</orientation>
    </subcellularLocation>
</comment>
<dbReference type="InterPro" id="IPR027417">
    <property type="entry name" value="P-loop_NTPase"/>
</dbReference>
<dbReference type="GO" id="GO:0005524">
    <property type="term" value="F:ATP binding"/>
    <property type="evidence" value="ECO:0007669"/>
    <property type="project" value="UniProtKB-UniRule"/>
</dbReference>
<dbReference type="FunFam" id="3.40.50.300:FF:000295">
    <property type="entry name" value="Ras-related protein Rab7"/>
    <property type="match status" value="1"/>
</dbReference>
<dbReference type="InterPro" id="IPR047117">
    <property type="entry name" value="PERK1-13-like"/>
</dbReference>
<evidence type="ECO:0000256" key="17">
    <source>
        <dbReference type="ARBA" id="ARBA00023136"/>
    </source>
</evidence>
<evidence type="ECO:0000256" key="22">
    <source>
        <dbReference type="ARBA" id="ARBA00047899"/>
    </source>
</evidence>
<evidence type="ECO:0000256" key="23">
    <source>
        <dbReference type="ARBA" id="ARBA00048679"/>
    </source>
</evidence>
<keyword evidence="5" id="KW-0813">Transport</keyword>
<dbReference type="InterPro" id="IPR017441">
    <property type="entry name" value="Protein_kinase_ATP_BS"/>
</dbReference>
<dbReference type="Gene3D" id="1.10.510.10">
    <property type="entry name" value="Transferase(Phosphotransferase) domain 1"/>
    <property type="match status" value="1"/>
</dbReference>
<evidence type="ECO:0000256" key="11">
    <source>
        <dbReference type="ARBA" id="ARBA00022741"/>
    </source>
</evidence>
<dbReference type="Pfam" id="PF00071">
    <property type="entry name" value="Ras"/>
    <property type="match status" value="1"/>
</dbReference>
<evidence type="ECO:0000313" key="27">
    <source>
        <dbReference type="EMBL" id="URE19367.1"/>
    </source>
</evidence>
<dbReference type="SMART" id="SM00174">
    <property type="entry name" value="RHO"/>
    <property type="match status" value="1"/>
</dbReference>
<evidence type="ECO:0000256" key="6">
    <source>
        <dbReference type="ARBA" id="ARBA00022475"/>
    </source>
</evidence>
<keyword evidence="28" id="KW-1185">Reference proteome</keyword>
<keyword evidence="14" id="KW-0653">Protein transport</keyword>
<dbReference type="InterPro" id="IPR008271">
    <property type="entry name" value="Ser/Thr_kinase_AS"/>
</dbReference>
<evidence type="ECO:0000256" key="3">
    <source>
        <dbReference type="ARBA" id="ARBA00008171"/>
    </source>
</evidence>
<dbReference type="EC" id="2.7.11.1" evidence="4"/>
<dbReference type="OrthoDB" id="4062651at2759"/>
<dbReference type="Gene3D" id="3.30.200.20">
    <property type="entry name" value="Phosphorylase Kinase, domain 1"/>
    <property type="match status" value="1"/>
</dbReference>
<comment type="catalytic activity">
    <reaction evidence="23">
        <text>L-seryl-[protein] + ATP = O-phospho-L-seryl-[protein] + ADP + H(+)</text>
        <dbReference type="Rhea" id="RHEA:17989"/>
        <dbReference type="Rhea" id="RHEA-COMP:9863"/>
        <dbReference type="Rhea" id="RHEA-COMP:11604"/>
        <dbReference type="ChEBI" id="CHEBI:15378"/>
        <dbReference type="ChEBI" id="CHEBI:29999"/>
        <dbReference type="ChEBI" id="CHEBI:30616"/>
        <dbReference type="ChEBI" id="CHEBI:83421"/>
        <dbReference type="ChEBI" id="CHEBI:456216"/>
        <dbReference type="EC" id="2.7.11.1"/>
    </reaction>
</comment>
<evidence type="ECO:0000256" key="25">
    <source>
        <dbReference type="SAM" id="MobiDB-lite"/>
    </source>
</evidence>
<keyword evidence="19" id="KW-0449">Lipoprotein</keyword>
<protein>
    <recommendedName>
        <fullName evidence="4">non-specific serine/threonine protein kinase</fullName>
        <ecNumber evidence="4">2.7.11.1</ecNumber>
    </recommendedName>
</protein>
<dbReference type="FunFam" id="1.10.510.10:FF:000239">
    <property type="entry name" value="Proline-rich receptor-like protein kinase PERK1"/>
    <property type="match status" value="1"/>
</dbReference>
<evidence type="ECO:0000256" key="19">
    <source>
        <dbReference type="ARBA" id="ARBA00023288"/>
    </source>
</evidence>
<evidence type="ECO:0000256" key="21">
    <source>
        <dbReference type="ARBA" id="ARBA00046278"/>
    </source>
</evidence>
<dbReference type="SMART" id="SM00173">
    <property type="entry name" value="RAS"/>
    <property type="match status" value="1"/>
</dbReference>
<dbReference type="CDD" id="cd01862">
    <property type="entry name" value="Rab7"/>
    <property type="match status" value="1"/>
</dbReference>
<evidence type="ECO:0000256" key="13">
    <source>
        <dbReference type="ARBA" id="ARBA00022840"/>
    </source>
</evidence>
<evidence type="ECO:0000256" key="9">
    <source>
        <dbReference type="ARBA" id="ARBA00022679"/>
    </source>
</evidence>
<keyword evidence="20" id="KW-0636">Prenylation</keyword>
<evidence type="ECO:0000313" key="28">
    <source>
        <dbReference type="Proteomes" id="UP001055439"/>
    </source>
</evidence>
<comment type="catalytic activity">
    <reaction evidence="22">
        <text>L-threonyl-[protein] + ATP = O-phospho-L-threonyl-[protein] + ADP + H(+)</text>
        <dbReference type="Rhea" id="RHEA:46608"/>
        <dbReference type="Rhea" id="RHEA-COMP:11060"/>
        <dbReference type="Rhea" id="RHEA-COMP:11605"/>
        <dbReference type="ChEBI" id="CHEBI:15378"/>
        <dbReference type="ChEBI" id="CHEBI:30013"/>
        <dbReference type="ChEBI" id="CHEBI:30616"/>
        <dbReference type="ChEBI" id="CHEBI:61977"/>
        <dbReference type="ChEBI" id="CHEBI:456216"/>
        <dbReference type="EC" id="2.7.11.1"/>
    </reaction>
</comment>
<dbReference type="InterPro" id="IPR001806">
    <property type="entry name" value="Small_GTPase"/>
</dbReference>
<dbReference type="GO" id="GO:0005525">
    <property type="term" value="F:GTP binding"/>
    <property type="evidence" value="ECO:0007669"/>
    <property type="project" value="UniProtKB-KW"/>
</dbReference>
<dbReference type="PROSITE" id="PS00108">
    <property type="entry name" value="PROTEIN_KINASE_ST"/>
    <property type="match status" value="1"/>
</dbReference>
<dbReference type="SUPFAM" id="SSF52540">
    <property type="entry name" value="P-loop containing nucleoside triphosphate hydrolases"/>
    <property type="match status" value="1"/>
</dbReference>
<evidence type="ECO:0000256" key="12">
    <source>
        <dbReference type="ARBA" id="ARBA00022777"/>
    </source>
</evidence>
<dbReference type="PROSITE" id="PS51420">
    <property type="entry name" value="RHO"/>
    <property type="match status" value="1"/>
</dbReference>
<proteinExistence type="inferred from homology"/>
<feature type="binding site" evidence="24">
    <location>
        <position position="325"/>
    </location>
    <ligand>
        <name>ATP</name>
        <dbReference type="ChEBI" id="CHEBI:30616"/>
    </ligand>
</feature>
<dbReference type="NCBIfam" id="TIGR00231">
    <property type="entry name" value="small_GTP"/>
    <property type="match status" value="1"/>
</dbReference>
<dbReference type="PANTHER" id="PTHR47982">
    <property type="entry name" value="PROLINE-RICH RECEPTOR-LIKE PROTEIN KINASE PERK4"/>
    <property type="match status" value="1"/>
</dbReference>